<dbReference type="InParanoid" id="A0A165ZGC5"/>
<evidence type="ECO:0000313" key="2">
    <source>
        <dbReference type="Proteomes" id="UP000077266"/>
    </source>
</evidence>
<gene>
    <name evidence="1" type="ORF">EXIGLDRAFT_341809</name>
</gene>
<dbReference type="AlphaFoldDB" id="A0A165ZGC5"/>
<organism evidence="1 2">
    <name type="scientific">Exidia glandulosa HHB12029</name>
    <dbReference type="NCBI Taxonomy" id="1314781"/>
    <lineage>
        <taxon>Eukaryota</taxon>
        <taxon>Fungi</taxon>
        <taxon>Dikarya</taxon>
        <taxon>Basidiomycota</taxon>
        <taxon>Agaricomycotina</taxon>
        <taxon>Agaricomycetes</taxon>
        <taxon>Auriculariales</taxon>
        <taxon>Exidiaceae</taxon>
        <taxon>Exidia</taxon>
    </lineage>
</organism>
<name>A0A165ZGC5_EXIGL</name>
<accession>A0A165ZGC5</accession>
<sequence>MSFMSCASVWCGPEAQTYKNLTAGIPTSLMDEAPIVGQDVLVEDDDPRVTAEPPKYIECYSSGKRTYPVLT</sequence>
<dbReference type="Proteomes" id="UP000077266">
    <property type="component" value="Unassembled WGS sequence"/>
</dbReference>
<dbReference type="EMBL" id="KV426320">
    <property type="protein sequence ID" value="KZV82489.1"/>
    <property type="molecule type" value="Genomic_DNA"/>
</dbReference>
<keyword evidence="2" id="KW-1185">Reference proteome</keyword>
<proteinExistence type="predicted"/>
<evidence type="ECO:0000313" key="1">
    <source>
        <dbReference type="EMBL" id="KZV82489.1"/>
    </source>
</evidence>
<reference evidence="1 2" key="1">
    <citation type="journal article" date="2016" name="Mol. Biol. Evol.">
        <title>Comparative Genomics of Early-Diverging Mushroom-Forming Fungi Provides Insights into the Origins of Lignocellulose Decay Capabilities.</title>
        <authorList>
            <person name="Nagy L.G."/>
            <person name="Riley R."/>
            <person name="Tritt A."/>
            <person name="Adam C."/>
            <person name="Daum C."/>
            <person name="Floudas D."/>
            <person name="Sun H."/>
            <person name="Yadav J.S."/>
            <person name="Pangilinan J."/>
            <person name="Larsson K.H."/>
            <person name="Matsuura K."/>
            <person name="Barry K."/>
            <person name="Labutti K."/>
            <person name="Kuo R."/>
            <person name="Ohm R.A."/>
            <person name="Bhattacharya S.S."/>
            <person name="Shirouzu T."/>
            <person name="Yoshinaga Y."/>
            <person name="Martin F.M."/>
            <person name="Grigoriev I.V."/>
            <person name="Hibbett D.S."/>
        </authorList>
    </citation>
    <scope>NUCLEOTIDE SEQUENCE [LARGE SCALE GENOMIC DNA]</scope>
    <source>
        <strain evidence="1 2">HHB12029</strain>
    </source>
</reference>
<protein>
    <submittedName>
        <fullName evidence="1">Uncharacterized protein</fullName>
    </submittedName>
</protein>